<dbReference type="Proteomes" id="UP000604046">
    <property type="component" value="Unassembled WGS sequence"/>
</dbReference>
<dbReference type="EMBL" id="CAJNDS010000201">
    <property type="protein sequence ID" value="CAE7026660.1"/>
    <property type="molecule type" value="Genomic_DNA"/>
</dbReference>
<dbReference type="AlphaFoldDB" id="A0A812I9E8"/>
<feature type="transmembrane region" description="Helical" evidence="1">
    <location>
        <begin position="204"/>
        <end position="229"/>
    </location>
</feature>
<keyword evidence="1" id="KW-1133">Transmembrane helix</keyword>
<evidence type="ECO:0000256" key="1">
    <source>
        <dbReference type="SAM" id="Phobius"/>
    </source>
</evidence>
<keyword evidence="1" id="KW-0472">Membrane</keyword>
<feature type="transmembrane region" description="Helical" evidence="1">
    <location>
        <begin position="12"/>
        <end position="34"/>
    </location>
</feature>
<organism evidence="2 3">
    <name type="scientific">Symbiodinium natans</name>
    <dbReference type="NCBI Taxonomy" id="878477"/>
    <lineage>
        <taxon>Eukaryota</taxon>
        <taxon>Sar</taxon>
        <taxon>Alveolata</taxon>
        <taxon>Dinophyceae</taxon>
        <taxon>Suessiales</taxon>
        <taxon>Symbiodiniaceae</taxon>
        <taxon>Symbiodinium</taxon>
    </lineage>
</organism>
<keyword evidence="3" id="KW-1185">Reference proteome</keyword>
<proteinExistence type="predicted"/>
<protein>
    <submittedName>
        <fullName evidence="2">Uncharacterized protein</fullName>
    </submittedName>
</protein>
<name>A0A812I9E8_9DINO</name>
<accession>A0A812I9E8</accession>
<feature type="transmembrane region" description="Helical" evidence="1">
    <location>
        <begin position="236"/>
        <end position="259"/>
    </location>
</feature>
<feature type="transmembrane region" description="Helical" evidence="1">
    <location>
        <begin position="122"/>
        <end position="143"/>
    </location>
</feature>
<evidence type="ECO:0000313" key="2">
    <source>
        <dbReference type="EMBL" id="CAE7026660.1"/>
    </source>
</evidence>
<evidence type="ECO:0000313" key="3">
    <source>
        <dbReference type="Proteomes" id="UP000604046"/>
    </source>
</evidence>
<keyword evidence="1" id="KW-0812">Transmembrane</keyword>
<gene>
    <name evidence="2" type="ORF">SNAT2548_LOCUS3262</name>
</gene>
<comment type="caution">
    <text evidence="2">The sequence shown here is derived from an EMBL/GenBank/DDBJ whole genome shotgun (WGS) entry which is preliminary data.</text>
</comment>
<feature type="transmembrane region" description="Helical" evidence="1">
    <location>
        <begin position="80"/>
        <end position="102"/>
    </location>
</feature>
<sequence length="329" mass="35622">MAVSNRRLWVAAFLALGYVIVDLILYVLWAMVVWHKSSMLFDILEIIDDTRNPKETLLVLCPSWTLEEVEKLRPLTMVSWGALLFLPAAGFPVFASGVSFMISICVGPDACPNTPTPVSHRLFAFSFFFSGTALLFSGTSFALEWKNDGNPFYGSTNPRSFSGLYYETDCFGYGGCSGHYLDVVAVHDVWCPTGSSPISSSAEILSIVGPILFVVTFPVLVAGMGYACCYSRGPRFCLIVATPSMLAAVCGLVIGGIQYPLVLPYIFAHALWQYARLVINCVAGVDQKAVDVSFRTTQNDDMVPGIIGKPAAGGDGDVGPVEDTGYYGY</sequence>
<reference evidence="2" key="1">
    <citation type="submission" date="2021-02" db="EMBL/GenBank/DDBJ databases">
        <authorList>
            <person name="Dougan E. K."/>
            <person name="Rhodes N."/>
            <person name="Thang M."/>
            <person name="Chan C."/>
        </authorList>
    </citation>
    <scope>NUCLEOTIDE SEQUENCE</scope>
</reference>